<keyword evidence="1" id="KW-0732">Signal</keyword>
<reference evidence="5" key="2">
    <citation type="journal article" date="2019" name="bioRxiv">
        <title>Genomics, evolutionary history and diagnostics of the Alternaria alternata species group including apple and Asian pear pathotypes.</title>
        <authorList>
            <person name="Armitage A.D."/>
            <person name="Cockerton H.M."/>
            <person name="Sreenivasaprasad S."/>
            <person name="Woodhall J.W."/>
            <person name="Lane C.R."/>
            <person name="Harrison R.J."/>
            <person name="Clarkson J.P."/>
        </authorList>
    </citation>
    <scope>NUCLEOTIDE SEQUENCE [LARGE SCALE GENOMIC DNA]</scope>
    <source>
        <strain evidence="5">FERA 1177</strain>
    </source>
</reference>
<evidence type="ECO:0008006" key="6">
    <source>
        <dbReference type="Google" id="ProtNLM"/>
    </source>
</evidence>
<evidence type="ECO:0000313" key="2">
    <source>
        <dbReference type="EMBL" id="OAG18820.1"/>
    </source>
</evidence>
<name>A0A177DI10_ALTAL</name>
<feature type="chain" id="PRO_5040669904" description="Hydrophobin" evidence="1">
    <location>
        <begin position="19"/>
        <end position="89"/>
    </location>
</feature>
<proteinExistence type="predicted"/>
<dbReference type="VEuPathDB" id="FungiDB:CC77DRAFT_1021715"/>
<reference evidence="3" key="3">
    <citation type="journal article" date="2019" name="J. ISSAAS">
        <title>Genomics, evolutionary history and diagnostics of the Alternaria alternata species group including apple and Asian pear pathotypes.</title>
        <authorList>
            <person name="Armitage A.D."/>
            <person name="Cockerton H.M."/>
            <person name="Sreenivasaprasad S."/>
            <person name="Woodhall J."/>
            <person name="Lane C."/>
            <person name="Harrison R.J."/>
            <person name="Clarkson J.P."/>
        </authorList>
    </citation>
    <scope>NUCLEOTIDE SEQUENCE</scope>
    <source>
        <strain evidence="3">FERA 1177</strain>
    </source>
</reference>
<accession>A0A177DI10</accession>
<dbReference type="EMBL" id="KV441482">
    <property type="protein sequence ID" value="OAG18820.1"/>
    <property type="molecule type" value="Genomic_DNA"/>
</dbReference>
<evidence type="ECO:0000313" key="3">
    <source>
        <dbReference type="EMBL" id="RYN66130.1"/>
    </source>
</evidence>
<evidence type="ECO:0000313" key="5">
    <source>
        <dbReference type="Proteomes" id="UP000291422"/>
    </source>
</evidence>
<organism evidence="2 4">
    <name type="scientific">Alternaria alternata</name>
    <name type="common">Alternaria rot fungus</name>
    <name type="synonym">Torula alternata</name>
    <dbReference type="NCBI Taxonomy" id="5599"/>
    <lineage>
        <taxon>Eukaryota</taxon>
        <taxon>Fungi</taxon>
        <taxon>Dikarya</taxon>
        <taxon>Ascomycota</taxon>
        <taxon>Pezizomycotina</taxon>
        <taxon>Dothideomycetes</taxon>
        <taxon>Pleosporomycetidae</taxon>
        <taxon>Pleosporales</taxon>
        <taxon>Pleosporineae</taxon>
        <taxon>Pleosporaceae</taxon>
        <taxon>Alternaria</taxon>
        <taxon>Alternaria sect. Alternaria</taxon>
        <taxon>Alternaria alternata complex</taxon>
    </lineage>
</organism>
<dbReference type="AlphaFoldDB" id="A0A177DI10"/>
<dbReference type="Proteomes" id="UP000077248">
    <property type="component" value="Unassembled WGS sequence"/>
</dbReference>
<sequence>MKQSIIVSILSMAMAVSAVPTSIAPTNNGNVNQCSGGNNKQVCCNNGLLGLLTCSVQVLGGACDGSVTCCNTQAAEGVLINVQLLNCGL</sequence>
<dbReference type="GeneID" id="29110909"/>
<evidence type="ECO:0000313" key="4">
    <source>
        <dbReference type="Proteomes" id="UP000077248"/>
    </source>
</evidence>
<evidence type="ECO:0000256" key="1">
    <source>
        <dbReference type="SAM" id="SignalP"/>
    </source>
</evidence>
<dbReference type="OMA" id="GQTAYCC"/>
<gene>
    <name evidence="3" type="ORF">AA0117_g11917</name>
    <name evidence="2" type="ORF">CC77DRAFT_1021715</name>
</gene>
<reference evidence="2 4" key="1">
    <citation type="submission" date="2016-05" db="EMBL/GenBank/DDBJ databases">
        <title>Comparative analysis of secretome profiles of manganese(II)-oxidizing ascomycete fungi.</title>
        <authorList>
            <consortium name="DOE Joint Genome Institute"/>
            <person name="Zeiner C.A."/>
            <person name="Purvine S.O."/>
            <person name="Zink E.M."/>
            <person name="Wu S."/>
            <person name="Pasa-Tolic L."/>
            <person name="Chaput D.L."/>
            <person name="Haridas S."/>
            <person name="Grigoriev I.V."/>
            <person name="Santelli C.M."/>
            <person name="Hansel C.M."/>
        </authorList>
    </citation>
    <scope>NUCLEOTIDE SEQUENCE [LARGE SCALE GENOMIC DNA]</scope>
    <source>
        <strain evidence="2 4">SRC1lrK2f</strain>
    </source>
</reference>
<dbReference type="RefSeq" id="XP_018384241.1">
    <property type="nucleotide sequence ID" value="XM_018525315.1"/>
</dbReference>
<dbReference type="Proteomes" id="UP000291422">
    <property type="component" value="Unassembled WGS sequence"/>
</dbReference>
<keyword evidence="4" id="KW-1185">Reference proteome</keyword>
<dbReference type="KEGG" id="aalt:CC77DRAFT_1021715"/>
<dbReference type="EMBL" id="PDXD01000060">
    <property type="protein sequence ID" value="RYN66130.1"/>
    <property type="molecule type" value="Genomic_DNA"/>
</dbReference>
<feature type="signal peptide" evidence="1">
    <location>
        <begin position="1"/>
        <end position="18"/>
    </location>
</feature>
<protein>
    <recommendedName>
        <fullName evidence="6">Hydrophobin</fullName>
    </recommendedName>
</protein>